<dbReference type="GeneID" id="25413852"/>
<dbReference type="HOGENOM" id="CLU_608301_0_0_1"/>
<feature type="region of interest" description="Disordered" evidence="1">
    <location>
        <begin position="187"/>
        <end position="244"/>
    </location>
</feature>
<evidence type="ECO:0000256" key="1">
    <source>
        <dbReference type="SAM" id="MobiDB-lite"/>
    </source>
</evidence>
<proteinExistence type="predicted"/>
<evidence type="ECO:0000313" key="3">
    <source>
        <dbReference type="Proteomes" id="UP000027730"/>
    </source>
</evidence>
<gene>
    <name evidence="2" type="ORF">M436DRAFT_65383</name>
</gene>
<organism evidence="2 3">
    <name type="scientific">Aureobasidium namibiae CBS 147.97</name>
    <dbReference type="NCBI Taxonomy" id="1043004"/>
    <lineage>
        <taxon>Eukaryota</taxon>
        <taxon>Fungi</taxon>
        <taxon>Dikarya</taxon>
        <taxon>Ascomycota</taxon>
        <taxon>Pezizomycotina</taxon>
        <taxon>Dothideomycetes</taxon>
        <taxon>Dothideomycetidae</taxon>
        <taxon>Dothideales</taxon>
        <taxon>Saccotheciaceae</taxon>
        <taxon>Aureobasidium</taxon>
    </lineage>
</organism>
<feature type="compositionally biased region" description="Basic and acidic residues" evidence="1">
    <location>
        <begin position="191"/>
        <end position="201"/>
    </location>
</feature>
<protein>
    <submittedName>
        <fullName evidence="2">Uncharacterized protein</fullName>
    </submittedName>
</protein>
<keyword evidence="3" id="KW-1185">Reference proteome</keyword>
<dbReference type="Proteomes" id="UP000027730">
    <property type="component" value="Unassembled WGS sequence"/>
</dbReference>
<dbReference type="RefSeq" id="XP_013425561.1">
    <property type="nucleotide sequence ID" value="XM_013570107.1"/>
</dbReference>
<accession>A0A074WHX1</accession>
<dbReference type="AlphaFoldDB" id="A0A074WHX1"/>
<name>A0A074WHX1_9PEZI</name>
<dbReference type="OrthoDB" id="3868068at2759"/>
<dbReference type="EMBL" id="KL584714">
    <property type="protein sequence ID" value="KEQ71224.1"/>
    <property type="molecule type" value="Genomic_DNA"/>
</dbReference>
<reference evidence="2 3" key="1">
    <citation type="journal article" date="2014" name="BMC Genomics">
        <title>Genome sequencing of four Aureobasidium pullulans varieties: biotechnological potential, stress tolerance, and description of new species.</title>
        <authorList>
            <person name="Gostin Ar C."/>
            <person name="Ohm R.A."/>
            <person name="Kogej T."/>
            <person name="Sonjak S."/>
            <person name="Turk M."/>
            <person name="Zajc J."/>
            <person name="Zalar P."/>
            <person name="Grube M."/>
            <person name="Sun H."/>
            <person name="Han J."/>
            <person name="Sharma A."/>
            <person name="Chiniquy J."/>
            <person name="Ngan C.Y."/>
            <person name="Lipzen A."/>
            <person name="Barry K."/>
            <person name="Grigoriev I.V."/>
            <person name="Gunde-Cimerman N."/>
        </authorList>
    </citation>
    <scope>NUCLEOTIDE SEQUENCE [LARGE SCALE GENOMIC DNA]</scope>
    <source>
        <strain evidence="2 3">CBS 147.97</strain>
    </source>
</reference>
<sequence length="450" mass="50954">MRVPLPRVSHDTCVSERVEFLSHRTADSFAHRRLRLFLSTVTHRRSHHIHNSSLPDLKHPNKLRRTKTELISSHIVLLRHRTSFACRELCVSGVKRPLSSDSDSPVTKRVKKESFWGTSKQHGSATDHRVCVGCDSTTRPDPEFCDPPTNHLTLRSSRNGLEDTGEELDVKYELSFLDAQYEARLAGKNAEQSKEDQELHRHNTSNQTYLNNTTSPSPLLTSAAFNTSPARVPTSPRYSPLPTQRKQSLLCFHASPTRYEASPPPSSPSPSRPSPSNLPLPSNHTFESAYEQFDRRNILRLPPSPPRLGPLSSPCISSPAPMFFPQLSPRNDTLRASHTQEVRDILRGNELGDLTNIVPAPNDDVFNNTSSLRIQPSRLTKRKHDTYLPFHVKNPAKGVVSKWIVVALEEHKELIGYPCEDFKFRTEDDSVLGSWDRYGNIRDLERNIVH</sequence>
<feature type="region of interest" description="Disordered" evidence="1">
    <location>
        <begin position="256"/>
        <end position="284"/>
    </location>
</feature>
<feature type="compositionally biased region" description="Polar residues" evidence="1">
    <location>
        <begin position="204"/>
        <end position="229"/>
    </location>
</feature>
<feature type="compositionally biased region" description="Pro residues" evidence="1">
    <location>
        <begin position="262"/>
        <end position="278"/>
    </location>
</feature>
<evidence type="ECO:0000313" key="2">
    <source>
        <dbReference type="EMBL" id="KEQ71224.1"/>
    </source>
</evidence>